<sequence>MFWSGIIAFTVLSGLTKGQGQNTMLRFGCSQIVIDRIDPLVNPDMLPSPHMHQVVGGNAFNVSIPSTDVSTIADCTSCSYADDLSNYWTANLYFKARNGTYKRVPQVPNRLLFNDKFTTQTSGGFVVYYVSDGKKKVTAFKPGFRMLVGDANQRSKISSGRKTQSCFRCYNGPNFGGDNAAPCQDAKLDTEELPKGQCLGGIRSNILYPTCWDGVNLDSPDHKSHVAYPSGGPQQFTGSSTGGACPSTHPVKIPQIMLEIVWDTTKFNNKAEWPADGSQPFVLSTGDNTGYGQHGDYVFGWKGDSLQKAMDSGAGCMGAACGGLKTQTIDPANKCKVTSKYPENYDGWLEKLPGMA</sequence>
<dbReference type="Pfam" id="PF09362">
    <property type="entry name" value="DUF1996"/>
    <property type="match status" value="1"/>
</dbReference>
<evidence type="ECO:0000256" key="1">
    <source>
        <dbReference type="SAM" id="SignalP"/>
    </source>
</evidence>
<dbReference type="EMBL" id="CAJVRM010000117">
    <property type="protein sequence ID" value="CAG8974911.1"/>
    <property type="molecule type" value="Genomic_DNA"/>
</dbReference>
<gene>
    <name evidence="3" type="ORF">HYALB_00006695</name>
</gene>
<proteinExistence type="predicted"/>
<reference evidence="3" key="1">
    <citation type="submission" date="2021-07" db="EMBL/GenBank/DDBJ databases">
        <authorList>
            <person name="Durling M."/>
        </authorList>
    </citation>
    <scope>NUCLEOTIDE SEQUENCE</scope>
</reference>
<dbReference type="Proteomes" id="UP000701801">
    <property type="component" value="Unassembled WGS sequence"/>
</dbReference>
<accession>A0A9N9Q5Y0</accession>
<comment type="caution">
    <text evidence="3">The sequence shown here is derived from an EMBL/GenBank/DDBJ whole genome shotgun (WGS) entry which is preliminary data.</text>
</comment>
<dbReference type="PANTHER" id="PTHR43662:SF6">
    <property type="entry name" value="DUF1996 DOMAIN-CONTAINING PROTEIN"/>
    <property type="match status" value="1"/>
</dbReference>
<keyword evidence="4" id="KW-1185">Reference proteome</keyword>
<organism evidence="3 4">
    <name type="scientific">Hymenoscyphus albidus</name>
    <dbReference type="NCBI Taxonomy" id="595503"/>
    <lineage>
        <taxon>Eukaryota</taxon>
        <taxon>Fungi</taxon>
        <taxon>Dikarya</taxon>
        <taxon>Ascomycota</taxon>
        <taxon>Pezizomycotina</taxon>
        <taxon>Leotiomycetes</taxon>
        <taxon>Helotiales</taxon>
        <taxon>Helotiaceae</taxon>
        <taxon>Hymenoscyphus</taxon>
    </lineage>
</organism>
<keyword evidence="1" id="KW-0732">Signal</keyword>
<dbReference type="InterPro" id="IPR018535">
    <property type="entry name" value="DUF1996"/>
</dbReference>
<protein>
    <recommendedName>
        <fullName evidence="2">DUF1996 domain-containing protein</fullName>
    </recommendedName>
</protein>
<dbReference type="OrthoDB" id="74764at2759"/>
<dbReference type="PANTHER" id="PTHR43662">
    <property type="match status" value="1"/>
</dbReference>
<evidence type="ECO:0000313" key="4">
    <source>
        <dbReference type="Proteomes" id="UP000701801"/>
    </source>
</evidence>
<feature type="chain" id="PRO_5040394086" description="DUF1996 domain-containing protein" evidence="1">
    <location>
        <begin position="21"/>
        <end position="356"/>
    </location>
</feature>
<evidence type="ECO:0000313" key="3">
    <source>
        <dbReference type="EMBL" id="CAG8974911.1"/>
    </source>
</evidence>
<dbReference type="AlphaFoldDB" id="A0A9N9Q5Y0"/>
<feature type="signal peptide" evidence="1">
    <location>
        <begin position="1"/>
        <end position="20"/>
    </location>
</feature>
<name>A0A9N9Q5Y0_9HELO</name>
<feature type="domain" description="DUF1996" evidence="2">
    <location>
        <begin position="38"/>
        <end position="301"/>
    </location>
</feature>
<evidence type="ECO:0000259" key="2">
    <source>
        <dbReference type="Pfam" id="PF09362"/>
    </source>
</evidence>